<evidence type="ECO:0000313" key="2">
    <source>
        <dbReference type="Proteomes" id="UP000266861"/>
    </source>
</evidence>
<protein>
    <submittedName>
        <fullName evidence="1">Uncharacterized protein</fullName>
    </submittedName>
</protein>
<dbReference type="EMBL" id="PQFF01000310">
    <property type="protein sequence ID" value="RHZ62370.1"/>
    <property type="molecule type" value="Genomic_DNA"/>
</dbReference>
<dbReference type="OrthoDB" id="2395847at2759"/>
<evidence type="ECO:0000313" key="1">
    <source>
        <dbReference type="EMBL" id="RHZ62370.1"/>
    </source>
</evidence>
<organism evidence="1 2">
    <name type="scientific">Diversispora epigaea</name>
    <dbReference type="NCBI Taxonomy" id="1348612"/>
    <lineage>
        <taxon>Eukaryota</taxon>
        <taxon>Fungi</taxon>
        <taxon>Fungi incertae sedis</taxon>
        <taxon>Mucoromycota</taxon>
        <taxon>Glomeromycotina</taxon>
        <taxon>Glomeromycetes</taxon>
        <taxon>Diversisporales</taxon>
        <taxon>Diversisporaceae</taxon>
        <taxon>Diversispora</taxon>
    </lineage>
</organism>
<comment type="caution">
    <text evidence="1">The sequence shown here is derived from an EMBL/GenBank/DDBJ whole genome shotgun (WGS) entry which is preliminary data.</text>
</comment>
<reference evidence="1 2" key="1">
    <citation type="submission" date="2018-08" db="EMBL/GenBank/DDBJ databases">
        <title>Genome and evolution of the arbuscular mycorrhizal fungus Diversispora epigaea (formerly Glomus versiforme) and its bacterial endosymbionts.</title>
        <authorList>
            <person name="Sun X."/>
            <person name="Fei Z."/>
            <person name="Harrison M."/>
        </authorList>
    </citation>
    <scope>NUCLEOTIDE SEQUENCE [LARGE SCALE GENOMIC DNA]</scope>
    <source>
        <strain evidence="1 2">IT104</strain>
    </source>
</reference>
<proteinExistence type="predicted"/>
<keyword evidence="2" id="KW-1185">Reference proteome</keyword>
<dbReference type="AlphaFoldDB" id="A0A397HPI8"/>
<accession>A0A397HPI8</accession>
<sequence length="126" mass="14674">MKKVINLTLATNSYEELIGMCQDFLNNKQEILTSQNLVEESISNKELDIISITNPIIKVRKKRPAGKAKSAVEIQNKKNKINYLKPVDFNIQKDDKIQLDKNNRRKCHKCEQKEYNCVTCKFNNED</sequence>
<name>A0A397HPI8_9GLOM</name>
<dbReference type="Proteomes" id="UP000266861">
    <property type="component" value="Unassembled WGS sequence"/>
</dbReference>
<gene>
    <name evidence="1" type="ORF">Glove_340g58</name>
</gene>